<dbReference type="InterPro" id="IPR050109">
    <property type="entry name" value="HTH-type_TetR-like_transc_reg"/>
</dbReference>
<keyword evidence="1" id="KW-0805">Transcription regulation</keyword>
<reference evidence="7" key="1">
    <citation type="journal article" date="2019" name="Int. J. Syst. Evol. Microbiol.">
        <title>The Global Catalogue of Microorganisms (GCM) 10K type strain sequencing project: providing services to taxonomists for standard genome sequencing and annotation.</title>
        <authorList>
            <consortium name="The Broad Institute Genomics Platform"/>
            <consortium name="The Broad Institute Genome Sequencing Center for Infectious Disease"/>
            <person name="Wu L."/>
            <person name="Ma J."/>
        </authorList>
    </citation>
    <scope>NUCLEOTIDE SEQUENCE [LARGE SCALE GENOMIC DNA]</scope>
    <source>
        <strain evidence="7">ICMP 19515</strain>
    </source>
</reference>
<dbReference type="EMBL" id="JBHRVD010000001">
    <property type="protein sequence ID" value="MFC3325623.1"/>
    <property type="molecule type" value="Genomic_DNA"/>
</dbReference>
<dbReference type="InterPro" id="IPR036271">
    <property type="entry name" value="Tet_transcr_reg_TetR-rel_C_sf"/>
</dbReference>
<comment type="caution">
    <text evidence="6">The sequence shown here is derived from an EMBL/GenBank/DDBJ whole genome shotgun (WGS) entry which is preliminary data.</text>
</comment>
<evidence type="ECO:0000256" key="3">
    <source>
        <dbReference type="ARBA" id="ARBA00023163"/>
    </source>
</evidence>
<evidence type="ECO:0000313" key="6">
    <source>
        <dbReference type="EMBL" id="MFC3325623.1"/>
    </source>
</evidence>
<dbReference type="PANTHER" id="PTHR30055">
    <property type="entry name" value="HTH-TYPE TRANSCRIPTIONAL REGULATOR RUTR"/>
    <property type="match status" value="1"/>
</dbReference>
<dbReference type="RefSeq" id="WP_378983651.1">
    <property type="nucleotide sequence ID" value="NZ_JBHRVD010000001.1"/>
</dbReference>
<accession>A0ABV7MUH2</accession>
<dbReference type="PROSITE" id="PS50977">
    <property type="entry name" value="HTH_TETR_2"/>
    <property type="match status" value="1"/>
</dbReference>
<dbReference type="SUPFAM" id="SSF46689">
    <property type="entry name" value="Homeodomain-like"/>
    <property type="match status" value="1"/>
</dbReference>
<dbReference type="InterPro" id="IPR001647">
    <property type="entry name" value="HTH_TetR"/>
</dbReference>
<evidence type="ECO:0000256" key="4">
    <source>
        <dbReference type="PROSITE-ProRule" id="PRU00335"/>
    </source>
</evidence>
<evidence type="ECO:0000256" key="1">
    <source>
        <dbReference type="ARBA" id="ARBA00023015"/>
    </source>
</evidence>
<dbReference type="InterPro" id="IPR041478">
    <property type="entry name" value="TetR_C_27"/>
</dbReference>
<keyword evidence="2 4" id="KW-0238">DNA-binding</keyword>
<dbReference type="PANTHER" id="PTHR30055:SF151">
    <property type="entry name" value="TRANSCRIPTIONAL REGULATORY PROTEIN"/>
    <property type="match status" value="1"/>
</dbReference>
<feature type="domain" description="HTH tetR-type" evidence="5">
    <location>
        <begin position="12"/>
        <end position="72"/>
    </location>
</feature>
<protein>
    <submittedName>
        <fullName evidence="6">TetR/AcrR family transcriptional regulator</fullName>
    </submittedName>
</protein>
<proteinExistence type="predicted"/>
<dbReference type="Proteomes" id="UP001595648">
    <property type="component" value="Unassembled WGS sequence"/>
</dbReference>
<dbReference type="InterPro" id="IPR009057">
    <property type="entry name" value="Homeodomain-like_sf"/>
</dbReference>
<evidence type="ECO:0000313" key="7">
    <source>
        <dbReference type="Proteomes" id="UP001595648"/>
    </source>
</evidence>
<dbReference type="SUPFAM" id="SSF48498">
    <property type="entry name" value="Tetracyclin repressor-like, C-terminal domain"/>
    <property type="match status" value="1"/>
</dbReference>
<dbReference type="Pfam" id="PF00440">
    <property type="entry name" value="TetR_N"/>
    <property type="match status" value="1"/>
</dbReference>
<dbReference type="Pfam" id="PF17935">
    <property type="entry name" value="TetR_C_27"/>
    <property type="match status" value="1"/>
</dbReference>
<organism evidence="6 7">
    <name type="scientific">Mesorhizobium cantuariense</name>
    <dbReference type="NCBI Taxonomy" id="1300275"/>
    <lineage>
        <taxon>Bacteria</taxon>
        <taxon>Pseudomonadati</taxon>
        <taxon>Pseudomonadota</taxon>
        <taxon>Alphaproteobacteria</taxon>
        <taxon>Hyphomicrobiales</taxon>
        <taxon>Phyllobacteriaceae</taxon>
        <taxon>Mesorhizobium</taxon>
    </lineage>
</organism>
<sequence>MNRPARTRTDPDKVRTRILEVAEAHFRHIGYQKTSVADIASELGMSTANVYRFFPSKGAIKESICGLVVNEVAEIASRIAQSSAPAAEKLIRLLTAVHHHGKTILVKEQRMHDLIVAAMHENWAVTKAHIERMVTILEAIIREGIEAGEFKVEDPAEAARAVHTAFTAFFHPILIEHCLEHGEETEAGLRAQIHFSLKALGKPNMPSWTFASLMNAEVKNMSG</sequence>
<keyword evidence="7" id="KW-1185">Reference proteome</keyword>
<gene>
    <name evidence="6" type="ORF">ACFOJ9_28215</name>
</gene>
<keyword evidence="3" id="KW-0804">Transcription</keyword>
<name>A0ABV7MUH2_9HYPH</name>
<evidence type="ECO:0000259" key="5">
    <source>
        <dbReference type="PROSITE" id="PS50977"/>
    </source>
</evidence>
<dbReference type="Gene3D" id="1.10.357.10">
    <property type="entry name" value="Tetracycline Repressor, domain 2"/>
    <property type="match status" value="1"/>
</dbReference>
<evidence type="ECO:0000256" key="2">
    <source>
        <dbReference type="ARBA" id="ARBA00023125"/>
    </source>
</evidence>
<feature type="DNA-binding region" description="H-T-H motif" evidence="4">
    <location>
        <begin position="35"/>
        <end position="54"/>
    </location>
</feature>